<reference evidence="6" key="1">
    <citation type="submission" date="2018-05" db="EMBL/GenBank/DDBJ databases">
        <authorList>
            <person name="Lanie J.A."/>
            <person name="Ng W.-L."/>
            <person name="Kazmierczak K.M."/>
            <person name="Andrzejewski T.M."/>
            <person name="Davidsen T.M."/>
            <person name="Wayne K.J."/>
            <person name="Tettelin H."/>
            <person name="Glass J.I."/>
            <person name="Rusch D."/>
            <person name="Podicherti R."/>
            <person name="Tsui H.-C.T."/>
            <person name="Winkler M.E."/>
        </authorList>
    </citation>
    <scope>NUCLEOTIDE SEQUENCE</scope>
</reference>
<dbReference type="Pfam" id="PF02770">
    <property type="entry name" value="Acyl-CoA_dh_M"/>
    <property type="match status" value="1"/>
</dbReference>
<keyword evidence="3" id="KW-0560">Oxidoreductase</keyword>
<dbReference type="PANTHER" id="PTHR43884:SF20">
    <property type="entry name" value="ACYL-COA DEHYDROGENASE FADE28"/>
    <property type="match status" value="1"/>
</dbReference>
<evidence type="ECO:0000259" key="5">
    <source>
        <dbReference type="Pfam" id="PF02771"/>
    </source>
</evidence>
<organism evidence="6">
    <name type="scientific">marine metagenome</name>
    <dbReference type="NCBI Taxonomy" id="408172"/>
    <lineage>
        <taxon>unclassified sequences</taxon>
        <taxon>metagenomes</taxon>
        <taxon>ecological metagenomes</taxon>
    </lineage>
</organism>
<feature type="non-terminal residue" evidence="6">
    <location>
        <position position="250"/>
    </location>
</feature>
<evidence type="ECO:0008006" key="7">
    <source>
        <dbReference type="Google" id="ProtNLM"/>
    </source>
</evidence>
<dbReference type="SUPFAM" id="SSF56645">
    <property type="entry name" value="Acyl-CoA dehydrogenase NM domain-like"/>
    <property type="match status" value="1"/>
</dbReference>
<dbReference type="Pfam" id="PF02771">
    <property type="entry name" value="Acyl-CoA_dh_N"/>
    <property type="match status" value="1"/>
</dbReference>
<feature type="domain" description="Acyl-CoA dehydrogenase/oxidase N-terminal" evidence="5">
    <location>
        <begin position="6"/>
        <end position="118"/>
    </location>
</feature>
<dbReference type="GO" id="GO:0050660">
    <property type="term" value="F:flavin adenine dinucleotide binding"/>
    <property type="evidence" value="ECO:0007669"/>
    <property type="project" value="InterPro"/>
</dbReference>
<feature type="domain" description="Acyl-CoA oxidase/dehydrogenase middle" evidence="4">
    <location>
        <begin position="122"/>
        <end position="213"/>
    </location>
</feature>
<evidence type="ECO:0000259" key="4">
    <source>
        <dbReference type="Pfam" id="PF02770"/>
    </source>
</evidence>
<dbReference type="AlphaFoldDB" id="A0A382WCV9"/>
<proteinExistence type="predicted"/>
<dbReference type="EMBL" id="UINC01158424">
    <property type="protein sequence ID" value="SVD55961.1"/>
    <property type="molecule type" value="Genomic_DNA"/>
</dbReference>
<dbReference type="InterPro" id="IPR037069">
    <property type="entry name" value="AcylCoA_DH/ox_N_sf"/>
</dbReference>
<dbReference type="InterPro" id="IPR006091">
    <property type="entry name" value="Acyl-CoA_Oxase/DH_mid-dom"/>
</dbReference>
<evidence type="ECO:0000256" key="1">
    <source>
        <dbReference type="ARBA" id="ARBA00022630"/>
    </source>
</evidence>
<dbReference type="InterPro" id="IPR046373">
    <property type="entry name" value="Acyl-CoA_Oxase/DH_mid-dom_sf"/>
</dbReference>
<evidence type="ECO:0000256" key="2">
    <source>
        <dbReference type="ARBA" id="ARBA00022827"/>
    </source>
</evidence>
<evidence type="ECO:0000313" key="6">
    <source>
        <dbReference type="EMBL" id="SVD55961.1"/>
    </source>
</evidence>
<name>A0A382WCV9_9ZZZZ</name>
<dbReference type="Gene3D" id="2.40.110.10">
    <property type="entry name" value="Butyryl-CoA Dehydrogenase, subunit A, domain 2"/>
    <property type="match status" value="1"/>
</dbReference>
<keyword evidence="1" id="KW-0285">Flavoprotein</keyword>
<sequence length="250" mass="26299">MDLSLTETQALLKDATTSFMETELPKQRVREVDESPTGFNQDLWQKMSDLGWVGMGVPEEYGGGGNSLTDIAVVQEVLGYYACSSPFLDSGVLSATAILEAGSDAQKSAVLPALAKGQQICAFAFTEPEYGWGSSAVQLKATQSGSNYSLSGTKMFVPWAHVADQILVVARTSGDSDEGITLFLVDKNAKGLSTRLHSGWIGDKVCQVDFDNVEVSADSVVGQVGGAWPAVSAAIDRATALLAVYMAGGA</sequence>
<dbReference type="PANTHER" id="PTHR43884">
    <property type="entry name" value="ACYL-COA DEHYDROGENASE"/>
    <property type="match status" value="1"/>
</dbReference>
<dbReference type="InterPro" id="IPR013786">
    <property type="entry name" value="AcylCoA_DH/ox_N"/>
</dbReference>
<protein>
    <recommendedName>
        <fullName evidence="7">Acyl-CoA dehydrogenase/oxidase N-terminal domain-containing protein</fullName>
    </recommendedName>
</protein>
<evidence type="ECO:0000256" key="3">
    <source>
        <dbReference type="ARBA" id="ARBA00023002"/>
    </source>
</evidence>
<keyword evidence="2" id="KW-0274">FAD</keyword>
<dbReference type="InterPro" id="IPR009100">
    <property type="entry name" value="AcylCoA_DH/oxidase_NM_dom_sf"/>
</dbReference>
<dbReference type="GO" id="GO:0003995">
    <property type="term" value="F:acyl-CoA dehydrogenase activity"/>
    <property type="evidence" value="ECO:0007669"/>
    <property type="project" value="TreeGrafter"/>
</dbReference>
<dbReference type="Gene3D" id="1.10.540.10">
    <property type="entry name" value="Acyl-CoA dehydrogenase/oxidase, N-terminal domain"/>
    <property type="match status" value="1"/>
</dbReference>
<accession>A0A382WCV9</accession>
<gene>
    <name evidence="6" type="ORF">METZ01_LOCUS408815</name>
</gene>